<keyword evidence="2" id="KW-1003">Cell membrane</keyword>
<reference evidence="7 8" key="2">
    <citation type="submission" date="2019-09" db="EMBL/GenBank/DDBJ databases">
        <title>Mesorhizobium sp. MaA-C15 isolated from Microcystis aeruginosa.</title>
        <authorList>
            <person name="Jeong S.E."/>
            <person name="Jin H.M."/>
            <person name="Jeon C.O."/>
        </authorList>
    </citation>
    <scope>NUCLEOTIDE SEQUENCE [LARGE SCALE GENOMIC DNA]</scope>
    <source>
        <strain evidence="7 8">MaA-C15</strain>
    </source>
</reference>
<dbReference type="GO" id="GO:0005886">
    <property type="term" value="C:plasma membrane"/>
    <property type="evidence" value="ECO:0007669"/>
    <property type="project" value="UniProtKB-SubCell"/>
</dbReference>
<dbReference type="OrthoDB" id="259025at2"/>
<feature type="transmembrane region" description="Helical" evidence="6">
    <location>
        <begin position="99"/>
        <end position="119"/>
    </location>
</feature>
<feature type="transmembrane region" description="Helical" evidence="6">
    <location>
        <begin position="16"/>
        <end position="35"/>
    </location>
</feature>
<dbReference type="InterPro" id="IPR019108">
    <property type="entry name" value="Caa3_assmbl_CtaG-rel"/>
</dbReference>
<dbReference type="RefSeq" id="WP_148916212.1">
    <property type="nucleotide sequence ID" value="NZ_VSZS01000066.1"/>
</dbReference>
<dbReference type="AlphaFoldDB" id="A0A5D4GPG8"/>
<keyword evidence="8" id="KW-1185">Reference proteome</keyword>
<evidence type="ECO:0000256" key="5">
    <source>
        <dbReference type="ARBA" id="ARBA00023136"/>
    </source>
</evidence>
<evidence type="ECO:0000313" key="7">
    <source>
        <dbReference type="EMBL" id="TYR30676.1"/>
    </source>
</evidence>
<accession>A0A5D4GPG8</accession>
<keyword evidence="3 6" id="KW-0812">Transmembrane</keyword>
<keyword evidence="5 6" id="KW-0472">Membrane</keyword>
<feature type="transmembrane region" description="Helical" evidence="6">
    <location>
        <begin position="125"/>
        <end position="148"/>
    </location>
</feature>
<evidence type="ECO:0000256" key="1">
    <source>
        <dbReference type="ARBA" id="ARBA00004651"/>
    </source>
</evidence>
<proteinExistence type="predicted"/>
<feature type="transmembrane region" description="Helical" evidence="6">
    <location>
        <begin position="47"/>
        <end position="68"/>
    </location>
</feature>
<evidence type="ECO:0000256" key="6">
    <source>
        <dbReference type="SAM" id="Phobius"/>
    </source>
</evidence>
<dbReference type="Pfam" id="PF09678">
    <property type="entry name" value="Caa3_CtaG"/>
    <property type="match status" value="1"/>
</dbReference>
<evidence type="ECO:0000256" key="3">
    <source>
        <dbReference type="ARBA" id="ARBA00022692"/>
    </source>
</evidence>
<evidence type="ECO:0000313" key="8">
    <source>
        <dbReference type="Proteomes" id="UP000323258"/>
    </source>
</evidence>
<dbReference type="EMBL" id="VSZS01000066">
    <property type="protein sequence ID" value="TYR30676.1"/>
    <property type="molecule type" value="Genomic_DNA"/>
</dbReference>
<evidence type="ECO:0000256" key="4">
    <source>
        <dbReference type="ARBA" id="ARBA00022989"/>
    </source>
</evidence>
<keyword evidence="4 6" id="KW-1133">Transmembrane helix</keyword>
<comment type="subcellular location">
    <subcellularLocation>
        <location evidence="1">Cell membrane</location>
        <topology evidence="1">Multi-pass membrane protein</topology>
    </subcellularLocation>
</comment>
<feature type="transmembrane region" description="Helical" evidence="6">
    <location>
        <begin position="74"/>
        <end position="92"/>
    </location>
</feature>
<gene>
    <name evidence="7" type="ORF">FY036_18380</name>
</gene>
<protein>
    <submittedName>
        <fullName evidence="7">Cytochrome c oxidase assembly protein</fullName>
    </submittedName>
</protein>
<dbReference type="Proteomes" id="UP000323258">
    <property type="component" value="Unassembled WGS sequence"/>
</dbReference>
<comment type="caution">
    <text evidence="7">The sequence shown here is derived from an EMBL/GenBank/DDBJ whole genome shotgun (WGS) entry which is preliminary data.</text>
</comment>
<feature type="transmembrane region" description="Helical" evidence="6">
    <location>
        <begin position="160"/>
        <end position="182"/>
    </location>
</feature>
<feature type="transmembrane region" description="Helical" evidence="6">
    <location>
        <begin position="207"/>
        <end position="229"/>
    </location>
</feature>
<evidence type="ECO:0000256" key="2">
    <source>
        <dbReference type="ARBA" id="ARBA00022475"/>
    </source>
</evidence>
<sequence length="242" mass="26196">MIEAYCGPAPTPASLFWAWNPDPVALGLCVVLGALHMHVTRKGGLPLWTAVGLIFLLFVSPLCALTTALFSARVAHHILLVAVAAPLLALAFADRELEVRIPLSWLAGLHAATVWFWHVPDIYSAAIYSAVLYWLMQASLLGTGVLLWRGIFAERANIGAAMLALLATVIQMGMLGALLTFAQKPLYQPHFLTTGPFGLSPLEDQQLAGLIMWVPAALPYLLAALLLFAARLTPRRLETVAR</sequence>
<reference evidence="7 8" key="1">
    <citation type="submission" date="2019-08" db="EMBL/GenBank/DDBJ databases">
        <authorList>
            <person name="Seo Y.L."/>
        </authorList>
    </citation>
    <scope>NUCLEOTIDE SEQUENCE [LARGE SCALE GENOMIC DNA]</scope>
    <source>
        <strain evidence="7 8">MaA-C15</strain>
    </source>
</reference>
<name>A0A5D4GPG8_9HYPH</name>
<organism evidence="7 8">
    <name type="scientific">Neoaquamicrobium microcysteis</name>
    <dbReference type="NCBI Taxonomy" id="2682781"/>
    <lineage>
        <taxon>Bacteria</taxon>
        <taxon>Pseudomonadati</taxon>
        <taxon>Pseudomonadota</taxon>
        <taxon>Alphaproteobacteria</taxon>
        <taxon>Hyphomicrobiales</taxon>
        <taxon>Phyllobacteriaceae</taxon>
        <taxon>Neoaquamicrobium</taxon>
    </lineage>
</organism>